<keyword evidence="2" id="KW-1185">Reference proteome</keyword>
<dbReference type="AlphaFoldDB" id="A0A834XDZ1"/>
<evidence type="ECO:0000313" key="2">
    <source>
        <dbReference type="Proteomes" id="UP000634136"/>
    </source>
</evidence>
<proteinExistence type="predicted"/>
<dbReference type="Proteomes" id="UP000634136">
    <property type="component" value="Unassembled WGS sequence"/>
</dbReference>
<comment type="caution">
    <text evidence="1">The sequence shown here is derived from an EMBL/GenBank/DDBJ whole genome shotgun (WGS) entry which is preliminary data.</text>
</comment>
<dbReference type="EMBL" id="JAAIUW010000002">
    <property type="protein sequence ID" value="KAF7842675.1"/>
    <property type="molecule type" value="Genomic_DNA"/>
</dbReference>
<accession>A0A834XDZ1</accession>
<reference evidence="1" key="1">
    <citation type="submission" date="2020-09" db="EMBL/GenBank/DDBJ databases">
        <title>Genome-Enabled Discovery of Anthraquinone Biosynthesis in Senna tora.</title>
        <authorList>
            <person name="Kang S.-H."/>
            <person name="Pandey R.P."/>
            <person name="Lee C.-M."/>
            <person name="Sim J.-S."/>
            <person name="Jeong J.-T."/>
            <person name="Choi B.-S."/>
            <person name="Jung M."/>
            <person name="Ginzburg D."/>
            <person name="Zhao K."/>
            <person name="Won S.Y."/>
            <person name="Oh T.-J."/>
            <person name="Yu Y."/>
            <person name="Kim N.-H."/>
            <person name="Lee O.R."/>
            <person name="Lee T.-H."/>
            <person name="Bashyal P."/>
            <person name="Kim T.-S."/>
            <person name="Lee W.-H."/>
            <person name="Kawkins C."/>
            <person name="Kim C.-K."/>
            <person name="Kim J.S."/>
            <person name="Ahn B.O."/>
            <person name="Rhee S.Y."/>
            <person name="Sohng J.K."/>
        </authorList>
    </citation>
    <scope>NUCLEOTIDE SEQUENCE</scope>
    <source>
        <tissue evidence="1">Leaf</tissue>
    </source>
</reference>
<sequence>MTTLVATTAAAATATMGRGNFLGVKT</sequence>
<evidence type="ECO:0000313" key="1">
    <source>
        <dbReference type="EMBL" id="KAF7842675.1"/>
    </source>
</evidence>
<name>A0A834XDZ1_9FABA</name>
<gene>
    <name evidence="1" type="ORF">G2W53_004973</name>
</gene>
<protein>
    <submittedName>
        <fullName evidence="1">Uncharacterized protein</fullName>
    </submittedName>
</protein>
<organism evidence="1 2">
    <name type="scientific">Senna tora</name>
    <dbReference type="NCBI Taxonomy" id="362788"/>
    <lineage>
        <taxon>Eukaryota</taxon>
        <taxon>Viridiplantae</taxon>
        <taxon>Streptophyta</taxon>
        <taxon>Embryophyta</taxon>
        <taxon>Tracheophyta</taxon>
        <taxon>Spermatophyta</taxon>
        <taxon>Magnoliopsida</taxon>
        <taxon>eudicotyledons</taxon>
        <taxon>Gunneridae</taxon>
        <taxon>Pentapetalae</taxon>
        <taxon>rosids</taxon>
        <taxon>fabids</taxon>
        <taxon>Fabales</taxon>
        <taxon>Fabaceae</taxon>
        <taxon>Caesalpinioideae</taxon>
        <taxon>Cassia clade</taxon>
        <taxon>Senna</taxon>
    </lineage>
</organism>